<reference evidence="1 2" key="1">
    <citation type="submission" date="2019-07" db="EMBL/GenBank/DDBJ databases">
        <title>Whole genome shotgun sequence of Novosphingobium sediminis NBRC 106119.</title>
        <authorList>
            <person name="Hosoyama A."/>
            <person name="Uohara A."/>
            <person name="Ohji S."/>
            <person name="Ichikawa N."/>
        </authorList>
    </citation>
    <scope>NUCLEOTIDE SEQUENCE [LARGE SCALE GENOMIC DNA]</scope>
    <source>
        <strain evidence="1 2">NBRC 106119</strain>
    </source>
</reference>
<proteinExistence type="predicted"/>
<organism evidence="1 2">
    <name type="scientific">Novosphingobium sediminis</name>
    <dbReference type="NCBI Taxonomy" id="707214"/>
    <lineage>
        <taxon>Bacteria</taxon>
        <taxon>Pseudomonadati</taxon>
        <taxon>Pseudomonadota</taxon>
        <taxon>Alphaproteobacteria</taxon>
        <taxon>Sphingomonadales</taxon>
        <taxon>Sphingomonadaceae</taxon>
        <taxon>Novosphingobium</taxon>
    </lineage>
</organism>
<dbReference type="AlphaFoldDB" id="A0A512AJT4"/>
<comment type="caution">
    <text evidence="1">The sequence shown here is derived from an EMBL/GenBank/DDBJ whole genome shotgun (WGS) entry which is preliminary data.</text>
</comment>
<gene>
    <name evidence="1" type="ORF">NSE01_17760</name>
</gene>
<protein>
    <submittedName>
        <fullName evidence="1">Uncharacterized protein</fullName>
    </submittedName>
</protein>
<evidence type="ECO:0000313" key="1">
    <source>
        <dbReference type="EMBL" id="GEN99943.1"/>
    </source>
</evidence>
<sequence>MRRGWDGGEWTFQLFVFVIPAKAGIQFQRFSLNLLIVPERQAALDSRLRGNDEGQGMYWWEADVDDEVPLTARRLCQADAGNTFNHGAVATARTSAASACF</sequence>
<name>A0A512AJT4_9SPHN</name>
<evidence type="ECO:0000313" key="2">
    <source>
        <dbReference type="Proteomes" id="UP000321464"/>
    </source>
</evidence>
<dbReference type="Proteomes" id="UP000321464">
    <property type="component" value="Unassembled WGS sequence"/>
</dbReference>
<dbReference type="EMBL" id="BJYR01000012">
    <property type="protein sequence ID" value="GEN99943.1"/>
    <property type="molecule type" value="Genomic_DNA"/>
</dbReference>
<accession>A0A512AJT4</accession>
<keyword evidence="2" id="KW-1185">Reference proteome</keyword>